<keyword evidence="2 3" id="KW-0040">ANK repeat</keyword>
<evidence type="ECO:0000256" key="4">
    <source>
        <dbReference type="SAM" id="Coils"/>
    </source>
</evidence>
<feature type="compositionally biased region" description="Pro residues" evidence="5">
    <location>
        <begin position="8"/>
        <end position="21"/>
    </location>
</feature>
<sequence length="244" mass="26746">MANAMLNSPPPHSAGPKPPPHWDAILSATQRNNVEEVLRLINDEGVSPSHGNFVGQTALHIAALWGNVETMEVLIEAGANVNAQNQIAKMTPLHCAIRGTFQSFRESHARRLECVRILIRAGADAKLCDLRGNDAFDSIDDAIVEAESRNMGNIEEEMAEMRMAFDAARLELSPLIELIDKLDVKGVEERLRADEDGEGSRRVKLGNALLAAVEKIQSYVNGDGRDDACDSLREIMYVPGELTH</sequence>
<name>A0ABD3RE26_9STRA</name>
<dbReference type="AlphaFoldDB" id="A0ABD3RE26"/>
<proteinExistence type="predicted"/>
<gene>
    <name evidence="7" type="ORF">ACHAXA_003197</name>
    <name evidence="6" type="ORF">ACHAXA_008279</name>
</gene>
<keyword evidence="1" id="KW-0677">Repeat</keyword>
<dbReference type="PANTHER" id="PTHR24201">
    <property type="entry name" value="ANK_REP_REGION DOMAIN-CONTAINING PROTEIN"/>
    <property type="match status" value="1"/>
</dbReference>
<keyword evidence="4" id="KW-0175">Coiled coil</keyword>
<dbReference type="InterPro" id="IPR036770">
    <property type="entry name" value="Ankyrin_rpt-contain_sf"/>
</dbReference>
<dbReference type="PANTHER" id="PTHR24201:SF2">
    <property type="entry name" value="ANKYRIN REPEAT DOMAIN-CONTAINING PROTEIN 42"/>
    <property type="match status" value="1"/>
</dbReference>
<dbReference type="EMBL" id="JALLPB020000111">
    <property type="protein sequence ID" value="KAL3817276.1"/>
    <property type="molecule type" value="Genomic_DNA"/>
</dbReference>
<comment type="caution">
    <text evidence="6">The sequence shown here is derived from an EMBL/GenBank/DDBJ whole genome shotgun (WGS) entry which is preliminary data.</text>
</comment>
<dbReference type="SMART" id="SM00248">
    <property type="entry name" value="ANK"/>
    <property type="match status" value="2"/>
</dbReference>
<feature type="coiled-coil region" evidence="4">
    <location>
        <begin position="144"/>
        <end position="171"/>
    </location>
</feature>
<dbReference type="SUPFAM" id="SSF48403">
    <property type="entry name" value="Ankyrin repeat"/>
    <property type="match status" value="1"/>
</dbReference>
<dbReference type="PROSITE" id="PS50297">
    <property type="entry name" value="ANK_REP_REGION"/>
    <property type="match status" value="1"/>
</dbReference>
<dbReference type="PROSITE" id="PS50088">
    <property type="entry name" value="ANK_REPEAT"/>
    <property type="match status" value="1"/>
</dbReference>
<evidence type="ECO:0000256" key="5">
    <source>
        <dbReference type="SAM" id="MobiDB-lite"/>
    </source>
</evidence>
<keyword evidence="8" id="KW-1185">Reference proteome</keyword>
<dbReference type="InterPro" id="IPR002110">
    <property type="entry name" value="Ankyrin_rpt"/>
</dbReference>
<reference evidence="6 8" key="1">
    <citation type="submission" date="2024-10" db="EMBL/GenBank/DDBJ databases">
        <title>Updated reference genomes for cyclostephanoid diatoms.</title>
        <authorList>
            <person name="Roberts W.R."/>
            <person name="Alverson A.J."/>
        </authorList>
    </citation>
    <scope>NUCLEOTIDE SEQUENCE [LARGE SCALE GENOMIC DNA]</scope>
    <source>
        <strain evidence="6 8">AJA228-03</strain>
    </source>
</reference>
<evidence type="ECO:0000313" key="8">
    <source>
        <dbReference type="Proteomes" id="UP001530377"/>
    </source>
</evidence>
<dbReference type="Proteomes" id="UP001530377">
    <property type="component" value="Unassembled WGS sequence"/>
</dbReference>
<feature type="repeat" description="ANK" evidence="3">
    <location>
        <begin position="54"/>
        <end position="86"/>
    </location>
</feature>
<evidence type="ECO:0000256" key="1">
    <source>
        <dbReference type="ARBA" id="ARBA00022737"/>
    </source>
</evidence>
<dbReference type="Gene3D" id="1.25.40.20">
    <property type="entry name" value="Ankyrin repeat-containing domain"/>
    <property type="match status" value="1"/>
</dbReference>
<dbReference type="EMBL" id="JALLPB020000285">
    <property type="protein sequence ID" value="KAL3811034.1"/>
    <property type="molecule type" value="Genomic_DNA"/>
</dbReference>
<accession>A0ABD3RE26</accession>
<dbReference type="Pfam" id="PF12796">
    <property type="entry name" value="Ank_2"/>
    <property type="match status" value="1"/>
</dbReference>
<evidence type="ECO:0000256" key="3">
    <source>
        <dbReference type="PROSITE-ProRule" id="PRU00023"/>
    </source>
</evidence>
<dbReference type="PRINTS" id="PR01415">
    <property type="entry name" value="ANKYRIN"/>
</dbReference>
<evidence type="ECO:0000313" key="7">
    <source>
        <dbReference type="EMBL" id="KAL3817276.1"/>
    </source>
</evidence>
<evidence type="ECO:0000256" key="2">
    <source>
        <dbReference type="ARBA" id="ARBA00023043"/>
    </source>
</evidence>
<evidence type="ECO:0000313" key="6">
    <source>
        <dbReference type="EMBL" id="KAL3811034.1"/>
    </source>
</evidence>
<feature type="region of interest" description="Disordered" evidence="5">
    <location>
        <begin position="1"/>
        <end position="23"/>
    </location>
</feature>
<organism evidence="6 8">
    <name type="scientific">Cyclostephanos tholiformis</name>
    <dbReference type="NCBI Taxonomy" id="382380"/>
    <lineage>
        <taxon>Eukaryota</taxon>
        <taxon>Sar</taxon>
        <taxon>Stramenopiles</taxon>
        <taxon>Ochrophyta</taxon>
        <taxon>Bacillariophyta</taxon>
        <taxon>Coscinodiscophyceae</taxon>
        <taxon>Thalassiosirophycidae</taxon>
        <taxon>Stephanodiscales</taxon>
        <taxon>Stephanodiscaceae</taxon>
        <taxon>Cyclostephanos</taxon>
    </lineage>
</organism>
<dbReference type="InterPro" id="IPR050776">
    <property type="entry name" value="Ank_Repeat/CDKN_Inhibitor"/>
</dbReference>
<protein>
    <submittedName>
        <fullName evidence="6">Uncharacterized protein</fullName>
    </submittedName>
</protein>